<dbReference type="GO" id="GO:0000287">
    <property type="term" value="F:magnesium ion binding"/>
    <property type="evidence" value="ECO:0007669"/>
    <property type="project" value="UniProtKB-UniRule"/>
</dbReference>
<sequence length="350" mass="40895">MYEASFLGLNPDLILSSVESIGYIPTGRCVALNSVENRVFDIEIDGGERIIVKFYRPNRWTKLQIQEEHDFLYELKEADIPVLAPISDKQGNSLHESQGLTFAIWPLRTGRIIEELSESDLPQLGRLISRIHLVGKSKKTKHRSSLSIADYAEKALNLILAGGWITNSHLMDRYKKAAYFAFDRFETISKAKQIPFHRIHGDCHKGNLIRSEDGFSILDFDDFLEGPIVQDFWMLLPFGESRSENDRELFFEGYREFSEFSKGWLDLIEPLRAIRYVYYASWIAKRWEDPSFQNLFPHFGTDEYWSKETMDLELMAKGFQRESEEESPVSKTLEKEEELSNKDFFWDWEN</sequence>
<feature type="site" description="ATP" evidence="11">
    <location>
        <position position="34"/>
    </location>
</feature>
<comment type="function">
    <text evidence="11">A protein kinase that phosphorylates Ser and Thr residues. Probably acts to suppress the effects of stress linked to accumulation of reactive oxygen species. Probably involved in the extracytoplasmic stress response.</text>
</comment>
<comment type="subunit">
    <text evidence="11">Monomer.</text>
</comment>
<dbReference type="PANTHER" id="PTHR39573:SF1">
    <property type="entry name" value="STRESS RESPONSE KINASE A"/>
    <property type="match status" value="1"/>
</dbReference>
<evidence type="ECO:0000256" key="2">
    <source>
        <dbReference type="ARBA" id="ARBA00022527"/>
    </source>
</evidence>
<evidence type="ECO:0000256" key="9">
    <source>
        <dbReference type="ARBA" id="ARBA00022842"/>
    </source>
</evidence>
<dbReference type="InterPro" id="IPR032882">
    <property type="entry name" value="SrkA/RdoA"/>
</dbReference>
<evidence type="ECO:0000256" key="12">
    <source>
        <dbReference type="SAM" id="MobiDB-lite"/>
    </source>
</evidence>
<keyword evidence="5 11" id="KW-0479">Metal-binding</keyword>
<dbReference type="GO" id="GO:0005524">
    <property type="term" value="F:ATP binding"/>
    <property type="evidence" value="ECO:0007669"/>
    <property type="project" value="UniProtKB-UniRule"/>
</dbReference>
<evidence type="ECO:0000256" key="11">
    <source>
        <dbReference type="HAMAP-Rule" id="MF_01497"/>
    </source>
</evidence>
<feature type="active site" description="Proton acceptor" evidence="11">
    <location>
        <position position="202"/>
    </location>
</feature>
<feature type="domain" description="Aminoglycoside phosphotransferase" evidence="13">
    <location>
        <begin position="35"/>
        <end position="255"/>
    </location>
</feature>
<keyword evidence="10 11" id="KW-0346">Stress response</keyword>
<evidence type="ECO:0000256" key="1">
    <source>
        <dbReference type="ARBA" id="ARBA00022490"/>
    </source>
</evidence>
<dbReference type="Pfam" id="PF01636">
    <property type="entry name" value="APH"/>
    <property type="match status" value="1"/>
</dbReference>
<dbReference type="Gene3D" id="3.30.200.70">
    <property type="match status" value="1"/>
</dbReference>
<keyword evidence="6 11" id="KW-0547">Nucleotide-binding</keyword>
<feature type="binding site" evidence="11">
    <location>
        <position position="207"/>
    </location>
    <ligand>
        <name>Mg(2+)</name>
        <dbReference type="ChEBI" id="CHEBI:18420"/>
    </ligand>
</feature>
<organism evidence="14 15">
    <name type="scientific">Leptospira ilyithenensis</name>
    <dbReference type="NCBI Taxonomy" id="2484901"/>
    <lineage>
        <taxon>Bacteria</taxon>
        <taxon>Pseudomonadati</taxon>
        <taxon>Spirochaetota</taxon>
        <taxon>Spirochaetia</taxon>
        <taxon>Leptospirales</taxon>
        <taxon>Leptospiraceae</taxon>
        <taxon>Leptospira</taxon>
    </lineage>
</organism>
<dbReference type="NCBIfam" id="NF008738">
    <property type="entry name" value="PRK11768.1"/>
    <property type="match status" value="1"/>
</dbReference>
<evidence type="ECO:0000256" key="6">
    <source>
        <dbReference type="ARBA" id="ARBA00022741"/>
    </source>
</evidence>
<comment type="similarity">
    <text evidence="11">Belongs to the SrkA/RdoA protein kinase family.</text>
</comment>
<keyword evidence="4 11" id="KW-0808">Transferase</keyword>
<comment type="subcellular location">
    <subcellularLocation>
        <location evidence="11">Cytoplasm</location>
    </subcellularLocation>
</comment>
<dbReference type="InterPro" id="IPR011009">
    <property type="entry name" value="Kinase-like_dom_sf"/>
</dbReference>
<dbReference type="GO" id="GO:0004674">
    <property type="term" value="F:protein serine/threonine kinase activity"/>
    <property type="evidence" value="ECO:0007669"/>
    <property type="project" value="UniProtKB-UniRule"/>
</dbReference>
<evidence type="ECO:0000256" key="10">
    <source>
        <dbReference type="ARBA" id="ARBA00023016"/>
    </source>
</evidence>
<dbReference type="Gene3D" id="1.20.1270.170">
    <property type="match status" value="1"/>
</dbReference>
<dbReference type="InterPro" id="IPR002575">
    <property type="entry name" value="Aminoglycoside_PTrfase"/>
</dbReference>
<dbReference type="SUPFAM" id="SSF56112">
    <property type="entry name" value="Protein kinase-like (PK-like)"/>
    <property type="match status" value="1"/>
</dbReference>
<keyword evidence="8 11" id="KW-0067">ATP-binding</keyword>
<comment type="caution">
    <text evidence="14">The sequence shown here is derived from an EMBL/GenBank/DDBJ whole genome shotgun (WGS) entry which is preliminary data.</text>
</comment>
<dbReference type="RefSeq" id="WP_135763049.1">
    <property type="nucleotide sequence ID" value="NZ_RQHV01000027.1"/>
</dbReference>
<evidence type="ECO:0000256" key="8">
    <source>
        <dbReference type="ARBA" id="ARBA00022840"/>
    </source>
</evidence>
<dbReference type="OrthoDB" id="5392197at2"/>
<keyword evidence="3 11" id="KW-0597">Phosphoprotein</keyword>
<evidence type="ECO:0000259" key="13">
    <source>
        <dbReference type="Pfam" id="PF01636"/>
    </source>
</evidence>
<dbReference type="AlphaFoldDB" id="A0A4R9LRM7"/>
<comment type="catalytic activity">
    <reaction evidence="11">
        <text>L-seryl-[protein] + ATP = O-phospho-L-seryl-[protein] + ADP + H(+)</text>
        <dbReference type="Rhea" id="RHEA:17989"/>
        <dbReference type="Rhea" id="RHEA-COMP:9863"/>
        <dbReference type="Rhea" id="RHEA-COMP:11604"/>
        <dbReference type="ChEBI" id="CHEBI:15378"/>
        <dbReference type="ChEBI" id="CHEBI:29999"/>
        <dbReference type="ChEBI" id="CHEBI:30616"/>
        <dbReference type="ChEBI" id="CHEBI:83421"/>
        <dbReference type="ChEBI" id="CHEBI:456216"/>
        <dbReference type="EC" id="2.7.11.1"/>
    </reaction>
</comment>
<comment type="catalytic activity">
    <reaction evidence="11">
        <text>L-threonyl-[protein] + ATP = O-phospho-L-threonyl-[protein] + ADP + H(+)</text>
        <dbReference type="Rhea" id="RHEA:46608"/>
        <dbReference type="Rhea" id="RHEA-COMP:11060"/>
        <dbReference type="Rhea" id="RHEA-COMP:11605"/>
        <dbReference type="ChEBI" id="CHEBI:15378"/>
        <dbReference type="ChEBI" id="CHEBI:30013"/>
        <dbReference type="ChEBI" id="CHEBI:30616"/>
        <dbReference type="ChEBI" id="CHEBI:61977"/>
        <dbReference type="ChEBI" id="CHEBI:456216"/>
        <dbReference type="EC" id="2.7.11.1"/>
    </reaction>
</comment>
<proteinExistence type="inferred from homology"/>
<dbReference type="GO" id="GO:0005737">
    <property type="term" value="C:cytoplasm"/>
    <property type="evidence" value="ECO:0007669"/>
    <property type="project" value="UniProtKB-SubCell"/>
</dbReference>
<evidence type="ECO:0000256" key="3">
    <source>
        <dbReference type="ARBA" id="ARBA00022553"/>
    </source>
</evidence>
<dbReference type="GO" id="GO:0106310">
    <property type="term" value="F:protein serine kinase activity"/>
    <property type="evidence" value="ECO:0007669"/>
    <property type="project" value="RHEA"/>
</dbReference>
<dbReference type="Proteomes" id="UP000298264">
    <property type="component" value="Unassembled WGS sequence"/>
</dbReference>
<dbReference type="EMBL" id="RQHV01000027">
    <property type="protein sequence ID" value="TGN13719.1"/>
    <property type="molecule type" value="Genomic_DNA"/>
</dbReference>
<dbReference type="EC" id="2.7.11.1" evidence="11"/>
<protein>
    <recommendedName>
        <fullName evidence="11">Stress response kinase A</fullName>
        <ecNumber evidence="11">2.7.11.1</ecNumber>
    </recommendedName>
    <alternativeName>
        <fullName evidence="11">Serine/threonine-protein kinase SrkA</fullName>
    </alternativeName>
</protein>
<dbReference type="HAMAP" id="MF_01497">
    <property type="entry name" value="SrkA_kinase"/>
    <property type="match status" value="1"/>
</dbReference>
<comment type="cofactor">
    <cofactor evidence="11">
        <name>Mg(2+)</name>
        <dbReference type="ChEBI" id="CHEBI:18420"/>
    </cofactor>
</comment>
<keyword evidence="2 11" id="KW-0723">Serine/threonine-protein kinase</keyword>
<keyword evidence="1 11" id="KW-0963">Cytoplasm</keyword>
<name>A0A4R9LRM7_9LEPT</name>
<keyword evidence="7 11" id="KW-0418">Kinase</keyword>
<reference evidence="14" key="1">
    <citation type="journal article" date="2019" name="PLoS Negl. Trop. Dis.">
        <title>Revisiting the worldwide diversity of Leptospira species in the environment.</title>
        <authorList>
            <person name="Vincent A.T."/>
            <person name="Schiettekatte O."/>
            <person name="Bourhy P."/>
            <person name="Veyrier F.J."/>
            <person name="Picardeau M."/>
        </authorList>
    </citation>
    <scope>NUCLEOTIDE SEQUENCE [LARGE SCALE GENOMIC DNA]</scope>
    <source>
        <strain evidence="14">201400974</strain>
    </source>
</reference>
<feature type="region of interest" description="Disordered" evidence="12">
    <location>
        <begin position="319"/>
        <end position="338"/>
    </location>
</feature>
<feature type="binding site" evidence="11">
    <location>
        <position position="219"/>
    </location>
    <ligand>
        <name>Mg(2+)</name>
        <dbReference type="ChEBI" id="CHEBI:18420"/>
    </ligand>
</feature>
<accession>A0A4R9LRM7</accession>
<evidence type="ECO:0000256" key="4">
    <source>
        <dbReference type="ARBA" id="ARBA00022679"/>
    </source>
</evidence>
<dbReference type="PANTHER" id="PTHR39573">
    <property type="entry name" value="STRESS RESPONSE KINASE A"/>
    <property type="match status" value="1"/>
</dbReference>
<gene>
    <name evidence="11" type="primary">srkA</name>
    <name evidence="14" type="ORF">EHS11_03600</name>
</gene>
<keyword evidence="15" id="KW-1185">Reference proteome</keyword>
<evidence type="ECO:0000313" key="14">
    <source>
        <dbReference type="EMBL" id="TGN13719.1"/>
    </source>
</evidence>
<evidence type="ECO:0000256" key="7">
    <source>
        <dbReference type="ARBA" id="ARBA00022777"/>
    </source>
</evidence>
<keyword evidence="9 11" id="KW-0460">Magnesium</keyword>
<evidence type="ECO:0000313" key="15">
    <source>
        <dbReference type="Proteomes" id="UP000298264"/>
    </source>
</evidence>
<feature type="active site" evidence="11">
    <location>
        <position position="219"/>
    </location>
</feature>
<evidence type="ECO:0000256" key="5">
    <source>
        <dbReference type="ARBA" id="ARBA00022723"/>
    </source>
</evidence>
<dbReference type="Gene3D" id="1.10.510.10">
    <property type="entry name" value="Transferase(Phosphotransferase) domain 1"/>
    <property type="match status" value="1"/>
</dbReference>